<dbReference type="SUPFAM" id="SSF50249">
    <property type="entry name" value="Nucleic acid-binding proteins"/>
    <property type="match status" value="1"/>
</dbReference>
<feature type="domain" description="Cdc13 OB4 dimerization" evidence="2">
    <location>
        <begin position="549"/>
        <end position="662"/>
    </location>
</feature>
<dbReference type="Proteomes" id="UP000750334">
    <property type="component" value="Unassembled WGS sequence"/>
</dbReference>
<dbReference type="EMBL" id="PUHR01000113">
    <property type="protein sequence ID" value="KAG0665329.1"/>
    <property type="molecule type" value="Genomic_DNA"/>
</dbReference>
<dbReference type="AlphaFoldDB" id="A0A9P7B9B9"/>
<evidence type="ECO:0000256" key="1">
    <source>
        <dbReference type="SAM" id="MobiDB-lite"/>
    </source>
</evidence>
<protein>
    <recommendedName>
        <fullName evidence="2">Cdc13 OB4 dimerization domain-containing protein</fullName>
    </recommendedName>
</protein>
<name>A0A9P7B9B9_MAUEX</name>
<dbReference type="InterPro" id="IPR041028">
    <property type="entry name" value="Cdc13_OB4_dimer"/>
</dbReference>
<proteinExistence type="predicted"/>
<dbReference type="Gene3D" id="2.40.50.140">
    <property type="entry name" value="Nucleic acid-binding proteins"/>
    <property type="match status" value="1"/>
</dbReference>
<sequence length="689" mass="79989">MDSDPNNPFSFEQLADKEDINSDRIQKLIHHCQTINKRARPATISLFPNLRMIDSLASQNEFNSQVMDTQRSYQDSNDFASYGDNNNSNEIFTDANESLPSGNVVELAYHTTGTNLDTLSNESLQNQGHLDMEEMGPLPVDKEWDPQSFINMQLDARYKIEAKYIASRKLEDYNEIFLKPVRDHFFDDEEDNKDFKPKFKKSENILLEPYYNCIQTKGSSFTNIIIGDNIDLKIDALLKGVEHSREIPYVMPELRNYETERLAAREYFTEQPPVEVFKKWKDIAIDEKMPQFVKIVAMLLSCSYEKSSYVDIVFTDFTTNPNGHKYGVPPQYLINEQHYMSFDDCIKARIYDNQFAKFISELKEVGHAELANELNQVGQTETFRNVSAMGIVCELTLKVTRYRDNLSLIVRKCDPLPRKQINERRWYNDKKAISNLHDLYEKTERKLSEISFSFRDLGEPVLDEYTKYFPFEISDSDVGAMIIIPPDELYFENPLNHNEDDQNTNNNDEDTPELPLEPLASTIPGLNIDISEFRLTNQTDNFNILYKLQTSDDEIFVIENVKLISWKFLYRANTVILTVTDDLTSTVVTDPTRLLRINIVNRDNLVYFCNGDEEISPLHRLDLLVNKTFNFKLQTGKLKLNDKYLLKIFCPIECTLEELKSQVEVRQSNLETNDEINNITNGSVKQEMD</sequence>
<organism evidence="3 4">
    <name type="scientific">Maudiozyma exigua</name>
    <name type="common">Yeast</name>
    <name type="synonym">Kazachstania exigua</name>
    <dbReference type="NCBI Taxonomy" id="34358"/>
    <lineage>
        <taxon>Eukaryota</taxon>
        <taxon>Fungi</taxon>
        <taxon>Dikarya</taxon>
        <taxon>Ascomycota</taxon>
        <taxon>Saccharomycotina</taxon>
        <taxon>Saccharomycetes</taxon>
        <taxon>Saccharomycetales</taxon>
        <taxon>Saccharomycetaceae</taxon>
        <taxon>Maudiozyma</taxon>
    </lineage>
</organism>
<accession>A0A9P7B9B9</accession>
<keyword evidence="4" id="KW-1185">Reference proteome</keyword>
<dbReference type="OrthoDB" id="4067010at2759"/>
<dbReference type="InterPro" id="IPR012340">
    <property type="entry name" value="NA-bd_OB-fold"/>
</dbReference>
<feature type="region of interest" description="Disordered" evidence="1">
    <location>
        <begin position="493"/>
        <end position="513"/>
    </location>
</feature>
<dbReference type="Gene3D" id="2.40.50.810">
    <property type="match status" value="1"/>
</dbReference>
<evidence type="ECO:0000313" key="3">
    <source>
        <dbReference type="EMBL" id="KAG0665329.1"/>
    </source>
</evidence>
<dbReference type="Pfam" id="PF18233">
    <property type="entry name" value="Cdc13_OB4_dimer"/>
    <property type="match status" value="1"/>
</dbReference>
<evidence type="ECO:0000313" key="4">
    <source>
        <dbReference type="Proteomes" id="UP000750334"/>
    </source>
</evidence>
<gene>
    <name evidence="3" type="ORF">C6P45_000467</name>
</gene>
<comment type="caution">
    <text evidence="3">The sequence shown here is derived from an EMBL/GenBank/DDBJ whole genome shotgun (WGS) entry which is preliminary data.</text>
</comment>
<evidence type="ECO:0000259" key="2">
    <source>
        <dbReference type="Pfam" id="PF18233"/>
    </source>
</evidence>
<reference evidence="3 4" key="1">
    <citation type="submission" date="2020-11" db="EMBL/GenBank/DDBJ databases">
        <title>Kefir isolates.</title>
        <authorList>
            <person name="Marcisauskas S."/>
            <person name="Kim Y."/>
            <person name="Blasche S."/>
        </authorList>
    </citation>
    <scope>NUCLEOTIDE SEQUENCE [LARGE SCALE GENOMIC DNA]</scope>
    <source>
        <strain evidence="3 4">OG2</strain>
    </source>
</reference>